<evidence type="ECO:0000256" key="6">
    <source>
        <dbReference type="ARBA" id="ARBA00022989"/>
    </source>
</evidence>
<keyword evidence="6 8" id="KW-1133">Transmembrane helix</keyword>
<reference evidence="9 10" key="1">
    <citation type="submission" date="2023-10" db="EMBL/GenBank/DDBJ databases">
        <title>Niallia locisalis sp.nov. isolated from a salt pond sample.</title>
        <authorList>
            <person name="Li X.-J."/>
            <person name="Dong L."/>
        </authorList>
    </citation>
    <scope>NUCLEOTIDE SEQUENCE [LARGE SCALE GENOMIC DNA]</scope>
    <source>
        <strain evidence="9 10">DSM 29761</strain>
    </source>
</reference>
<comment type="similarity">
    <text evidence="2">Belongs to the autoinducer-2 exporter (AI-2E) (TC 2.A.86) family.</text>
</comment>
<keyword evidence="3" id="KW-0813">Transport</keyword>
<feature type="transmembrane region" description="Helical" evidence="8">
    <location>
        <begin position="216"/>
        <end position="241"/>
    </location>
</feature>
<evidence type="ECO:0000313" key="10">
    <source>
        <dbReference type="Proteomes" id="UP001357223"/>
    </source>
</evidence>
<evidence type="ECO:0000256" key="4">
    <source>
        <dbReference type="ARBA" id="ARBA00022475"/>
    </source>
</evidence>
<keyword evidence="10" id="KW-1185">Reference proteome</keyword>
<dbReference type="EMBL" id="CP137640">
    <property type="protein sequence ID" value="WVX83276.1"/>
    <property type="molecule type" value="Genomic_DNA"/>
</dbReference>
<dbReference type="Proteomes" id="UP001357223">
    <property type="component" value="Chromosome"/>
</dbReference>
<keyword evidence="5 8" id="KW-0812">Transmembrane</keyword>
<feature type="transmembrane region" description="Helical" evidence="8">
    <location>
        <begin position="69"/>
        <end position="91"/>
    </location>
</feature>
<evidence type="ECO:0000256" key="1">
    <source>
        <dbReference type="ARBA" id="ARBA00004651"/>
    </source>
</evidence>
<feature type="transmembrane region" description="Helical" evidence="8">
    <location>
        <begin position="283"/>
        <end position="306"/>
    </location>
</feature>
<keyword evidence="7 8" id="KW-0472">Membrane</keyword>
<accession>A0ABZ2CHK5</accession>
<comment type="subcellular location">
    <subcellularLocation>
        <location evidence="1">Cell membrane</location>
        <topology evidence="1">Multi-pass membrane protein</topology>
    </subcellularLocation>
</comment>
<organism evidence="9 10">
    <name type="scientific">Niallia oryzisoli</name>
    <dbReference type="NCBI Taxonomy" id="1737571"/>
    <lineage>
        <taxon>Bacteria</taxon>
        <taxon>Bacillati</taxon>
        <taxon>Bacillota</taxon>
        <taxon>Bacilli</taxon>
        <taxon>Bacillales</taxon>
        <taxon>Bacillaceae</taxon>
        <taxon>Niallia</taxon>
    </lineage>
</organism>
<name>A0ABZ2CHK5_9BACI</name>
<gene>
    <name evidence="9" type="ORF">R4Z09_09920</name>
</gene>
<keyword evidence="4" id="KW-1003">Cell membrane</keyword>
<evidence type="ECO:0000256" key="7">
    <source>
        <dbReference type="ARBA" id="ARBA00023136"/>
    </source>
</evidence>
<feature type="transmembrane region" description="Helical" evidence="8">
    <location>
        <begin position="318"/>
        <end position="341"/>
    </location>
</feature>
<dbReference type="InterPro" id="IPR002549">
    <property type="entry name" value="AI-2E-like"/>
</dbReference>
<sequence>MAKKKFQYWTLQILIIIGIIYLSTKISFLFEPIGIFFSTLFFPILISGFLFFLLNPFVGYLQRLKLPRLLAIIVIYVVIIGLIGLIIGNLIPMISKQVTAFVNDVPRYYRQTMLFLDQLSDSEQFKWVMTQDYISISNIVEELNNYAATLPTRITNSISSIVGVVADIAITIVTVPFLLFYMFKDGDKFPALIAKFLPHSYRDEGLKTLKETGETLAAYINGQVTVALFVGTLSFIGYVIIDLPYALVMALIVAVTNIIPYVGPFLGGAPAVIIALFDSPTKAILVIVVITIAQQVEGNVLSPLILGKRLDTHPATIIIILLVAGNLAGILGMILAIPFYAVTKTIILNFVRFLQLRKTTIDTDG</sequence>
<evidence type="ECO:0000313" key="9">
    <source>
        <dbReference type="EMBL" id="WVX83276.1"/>
    </source>
</evidence>
<dbReference type="PANTHER" id="PTHR21716">
    <property type="entry name" value="TRANSMEMBRANE PROTEIN"/>
    <property type="match status" value="1"/>
</dbReference>
<feature type="transmembrane region" description="Helical" evidence="8">
    <location>
        <begin position="161"/>
        <end position="183"/>
    </location>
</feature>
<evidence type="ECO:0000256" key="3">
    <source>
        <dbReference type="ARBA" id="ARBA00022448"/>
    </source>
</evidence>
<evidence type="ECO:0000256" key="2">
    <source>
        <dbReference type="ARBA" id="ARBA00009773"/>
    </source>
</evidence>
<dbReference type="PANTHER" id="PTHR21716:SF53">
    <property type="entry name" value="PERMEASE PERM-RELATED"/>
    <property type="match status" value="1"/>
</dbReference>
<evidence type="ECO:0000256" key="5">
    <source>
        <dbReference type="ARBA" id="ARBA00022692"/>
    </source>
</evidence>
<dbReference type="Pfam" id="PF01594">
    <property type="entry name" value="AI-2E_transport"/>
    <property type="match status" value="1"/>
</dbReference>
<feature type="transmembrane region" description="Helical" evidence="8">
    <location>
        <begin position="35"/>
        <end position="57"/>
    </location>
</feature>
<evidence type="ECO:0000256" key="8">
    <source>
        <dbReference type="SAM" id="Phobius"/>
    </source>
</evidence>
<protein>
    <submittedName>
        <fullName evidence="9">AI-2E family transporter</fullName>
    </submittedName>
</protein>
<dbReference type="RefSeq" id="WP_338452162.1">
    <property type="nucleotide sequence ID" value="NZ_CP137640.1"/>
</dbReference>
<proteinExistence type="inferred from homology"/>
<feature type="transmembrane region" description="Helical" evidence="8">
    <location>
        <begin position="248"/>
        <end position="277"/>
    </location>
</feature>